<organism evidence="1 2">
    <name type="scientific">Duganella phyllosphaerae</name>
    <dbReference type="NCBI Taxonomy" id="762836"/>
    <lineage>
        <taxon>Bacteria</taxon>
        <taxon>Pseudomonadati</taxon>
        <taxon>Pseudomonadota</taxon>
        <taxon>Betaproteobacteria</taxon>
        <taxon>Burkholderiales</taxon>
        <taxon>Oxalobacteraceae</taxon>
        <taxon>Telluria group</taxon>
        <taxon>Duganella</taxon>
    </lineage>
</organism>
<reference evidence="2" key="1">
    <citation type="journal article" date="2016" name="Front. Microbiol.">
        <title>Molecular Keys to the Janthinobacterium and Duganella spp. Interaction with the Plant Pathogen Fusarium graminearum.</title>
        <authorList>
            <person name="Haack F.S."/>
            <person name="Poehlein A."/>
            <person name="Kroger C."/>
            <person name="Voigt C.A."/>
            <person name="Piepenbring M."/>
            <person name="Bode H.B."/>
            <person name="Daniel R."/>
            <person name="Schafer W."/>
            <person name="Streit W.R."/>
        </authorList>
    </citation>
    <scope>NUCLEOTIDE SEQUENCE [LARGE SCALE GENOMIC DNA]</scope>
    <source>
        <strain evidence="2">T54</strain>
    </source>
</reference>
<keyword evidence="2" id="KW-1185">Reference proteome</keyword>
<proteinExistence type="predicted"/>
<comment type="caution">
    <text evidence="1">The sequence shown here is derived from an EMBL/GenBank/DDBJ whole genome shotgun (WGS) entry which is preliminary data.</text>
</comment>
<sequence>MVLTGSDDAAGVAYLLDPVLGGTNSTQSWSIGPGALPQIGPFDEQRKVLVFCYAGVITGQIKIAQGGGGGYTLPVATPDVLGGVKPDGTTITVDGQGKISAPGSGGGPSESYSVLGFGTVTTPASATGGGVASPTATDCNCVIVRNNTGVMVEFNRNGGATFYRIRPGEVFPIFGITNANQIGFRRRDYATSRDSLRVAVNLTFANTSLTYPVVQLVASTASGTAYQIAPTQACVGAELTNNYNKDILVKIGTGVAKLSRNQTMVVGVTNVNQISCVSPDSTGGAAMCVQAFTSRMPGSGAPVREYARSDILSPEATIPLGDMQNAPYDQPAGIADFAPFKRIKFKRKTISVWSTAAKTIITAGLSKANVNLATDQVYGSYGPVSQFGNATAPNVTFTTDTTASILSEDNAPTPIDVTAGAIHVTIQKAAPASGGFTSMNIDLFSTGTPSAPGADFHTLNVFSDLSGGMSGLNSYGSRSYGAGRFTAVGAGADMTAVTFARIRIAGATNMTVIPGDVSFVPPATGKASIVFTIDDNHGKAVWDAHRILSPYGYPVVLYLSPASRMIGGGANTDGNPTIDNLLALQQRYGWQMASQDYFDGTVSDADRTPQQWLVESRKNLIMAAQLGFDLDGMRDGSLYGGYNFGIDGPITKTCQRLFATIRRFDNSPGTAGDGLAPFAFADTNPPGDPYNLRAYNMDTYVGSQTVQQCFDKMKAYVDQAVANEGIAIFSTHTGFSDGTIAAAVVMLAQYIRTLEVADLAEVVTLQQLRN</sequence>
<evidence type="ECO:0000313" key="2">
    <source>
        <dbReference type="Proteomes" id="UP000175989"/>
    </source>
</evidence>
<evidence type="ECO:0000313" key="1">
    <source>
        <dbReference type="EMBL" id="OEZ91463.1"/>
    </source>
</evidence>
<dbReference type="Proteomes" id="UP000175989">
    <property type="component" value="Unassembled WGS sequence"/>
</dbReference>
<dbReference type="PATRIC" id="fig|762836.4.peg.5216"/>
<dbReference type="EMBL" id="LROM01000152">
    <property type="protein sequence ID" value="OEZ91463.1"/>
    <property type="molecule type" value="Genomic_DNA"/>
</dbReference>
<name>A0A1E7W653_9BURK</name>
<accession>A0A1E7W653</accession>
<dbReference type="AlphaFoldDB" id="A0A1E7W653"/>
<protein>
    <submittedName>
        <fullName evidence="1">Uncharacterized protein</fullName>
    </submittedName>
</protein>
<gene>
    <name evidence="1" type="ORF">DUPY_50750</name>
</gene>